<feature type="region of interest" description="Disordered" evidence="1">
    <location>
        <begin position="19"/>
        <end position="50"/>
    </location>
</feature>
<proteinExistence type="predicted"/>
<dbReference type="EMBL" id="JANPWB010000014">
    <property type="protein sequence ID" value="KAJ1097544.1"/>
    <property type="molecule type" value="Genomic_DNA"/>
</dbReference>
<comment type="caution">
    <text evidence="2">The sequence shown here is derived from an EMBL/GenBank/DDBJ whole genome shotgun (WGS) entry which is preliminary data.</text>
</comment>
<evidence type="ECO:0000313" key="2">
    <source>
        <dbReference type="EMBL" id="KAJ1097544.1"/>
    </source>
</evidence>
<evidence type="ECO:0000256" key="1">
    <source>
        <dbReference type="SAM" id="MobiDB-lite"/>
    </source>
</evidence>
<dbReference type="Proteomes" id="UP001066276">
    <property type="component" value="Chromosome 10"/>
</dbReference>
<reference evidence="2" key="1">
    <citation type="journal article" date="2022" name="bioRxiv">
        <title>Sequencing and chromosome-scale assembly of the giantPleurodeles waltlgenome.</title>
        <authorList>
            <person name="Brown T."/>
            <person name="Elewa A."/>
            <person name="Iarovenko S."/>
            <person name="Subramanian E."/>
            <person name="Araus A.J."/>
            <person name="Petzold A."/>
            <person name="Susuki M."/>
            <person name="Suzuki K.-i.T."/>
            <person name="Hayashi T."/>
            <person name="Toyoda A."/>
            <person name="Oliveira C."/>
            <person name="Osipova E."/>
            <person name="Leigh N.D."/>
            <person name="Simon A."/>
            <person name="Yun M.H."/>
        </authorList>
    </citation>
    <scope>NUCLEOTIDE SEQUENCE</scope>
    <source>
        <strain evidence="2">20211129_DDA</strain>
        <tissue evidence="2">Liver</tissue>
    </source>
</reference>
<protein>
    <submittedName>
        <fullName evidence="2">Uncharacterized protein</fullName>
    </submittedName>
</protein>
<name>A0AAV7M339_PLEWA</name>
<dbReference type="AlphaFoldDB" id="A0AAV7M339"/>
<keyword evidence="3" id="KW-1185">Reference proteome</keyword>
<organism evidence="2 3">
    <name type="scientific">Pleurodeles waltl</name>
    <name type="common">Iberian ribbed newt</name>
    <dbReference type="NCBI Taxonomy" id="8319"/>
    <lineage>
        <taxon>Eukaryota</taxon>
        <taxon>Metazoa</taxon>
        <taxon>Chordata</taxon>
        <taxon>Craniata</taxon>
        <taxon>Vertebrata</taxon>
        <taxon>Euteleostomi</taxon>
        <taxon>Amphibia</taxon>
        <taxon>Batrachia</taxon>
        <taxon>Caudata</taxon>
        <taxon>Salamandroidea</taxon>
        <taxon>Salamandridae</taxon>
        <taxon>Pleurodelinae</taxon>
        <taxon>Pleurodeles</taxon>
    </lineage>
</organism>
<accession>A0AAV7M339</accession>
<gene>
    <name evidence="2" type="ORF">NDU88_002662</name>
</gene>
<sequence>MSSAEVRALRLGAADAPRGRCGDTGFAPTGVPVPGEQSPGPSVMQRETRAPYTEAAMREEGLPLFNAALPGASLAINRGTRRDVFPLFRLIWSDKTLSIAIRMLFFIIVHYF</sequence>
<evidence type="ECO:0000313" key="3">
    <source>
        <dbReference type="Proteomes" id="UP001066276"/>
    </source>
</evidence>